<keyword evidence="2" id="KW-1185">Reference proteome</keyword>
<evidence type="ECO:0000313" key="2">
    <source>
        <dbReference type="Proteomes" id="UP000799754"/>
    </source>
</evidence>
<protein>
    <submittedName>
        <fullName evidence="1">Uncharacterized protein</fullName>
    </submittedName>
</protein>
<accession>A0ACB6RXI0</accession>
<proteinExistence type="predicted"/>
<organism evidence="1 2">
    <name type="scientific">Macroventuria anomochaeta</name>
    <dbReference type="NCBI Taxonomy" id="301207"/>
    <lineage>
        <taxon>Eukaryota</taxon>
        <taxon>Fungi</taxon>
        <taxon>Dikarya</taxon>
        <taxon>Ascomycota</taxon>
        <taxon>Pezizomycotina</taxon>
        <taxon>Dothideomycetes</taxon>
        <taxon>Pleosporomycetidae</taxon>
        <taxon>Pleosporales</taxon>
        <taxon>Pleosporineae</taxon>
        <taxon>Didymellaceae</taxon>
        <taxon>Macroventuria</taxon>
    </lineage>
</organism>
<name>A0ACB6RXI0_9PLEO</name>
<dbReference type="EMBL" id="MU006722">
    <property type="protein sequence ID" value="KAF2626125.1"/>
    <property type="molecule type" value="Genomic_DNA"/>
</dbReference>
<comment type="caution">
    <text evidence="1">The sequence shown here is derived from an EMBL/GenBank/DDBJ whole genome shotgun (WGS) entry which is preliminary data.</text>
</comment>
<dbReference type="Proteomes" id="UP000799754">
    <property type="component" value="Unassembled WGS sequence"/>
</dbReference>
<sequence>MSGTAFNSPQLDMSDSASCPLGLAPDAKQRPGCETRRGMANYLVLQCGWPSPSSDCERTVPPNPVDAFLKQLGLSSPARRAAKACWHSLYGEKVHTTILVGCCARTPLRPLKLEMRLHTPTPYSSAADWHCSASLPPRETTVTTSSLCPAVLNLFPKCVPASATWRGSPPPTAGYYCAAWCFGALCLHAPASHFVGLAVARPFMLHQARRRPVNVSKHAGKRQATSPCTSLQGCRQRLFLVELYPHDMQSYCVFAS</sequence>
<gene>
    <name evidence="1" type="ORF">BU25DRAFT_449472</name>
</gene>
<reference evidence="1" key="1">
    <citation type="journal article" date="2020" name="Stud. Mycol.">
        <title>101 Dothideomycetes genomes: a test case for predicting lifestyles and emergence of pathogens.</title>
        <authorList>
            <person name="Haridas S."/>
            <person name="Albert R."/>
            <person name="Binder M."/>
            <person name="Bloem J."/>
            <person name="Labutti K."/>
            <person name="Salamov A."/>
            <person name="Andreopoulos B."/>
            <person name="Baker S."/>
            <person name="Barry K."/>
            <person name="Bills G."/>
            <person name="Bluhm B."/>
            <person name="Cannon C."/>
            <person name="Castanera R."/>
            <person name="Culley D."/>
            <person name="Daum C."/>
            <person name="Ezra D."/>
            <person name="Gonzalez J."/>
            <person name="Henrissat B."/>
            <person name="Kuo A."/>
            <person name="Liang C."/>
            <person name="Lipzen A."/>
            <person name="Lutzoni F."/>
            <person name="Magnuson J."/>
            <person name="Mondo S."/>
            <person name="Nolan M."/>
            <person name="Ohm R."/>
            <person name="Pangilinan J."/>
            <person name="Park H.-J."/>
            <person name="Ramirez L."/>
            <person name="Alfaro M."/>
            <person name="Sun H."/>
            <person name="Tritt A."/>
            <person name="Yoshinaga Y."/>
            <person name="Zwiers L.-H."/>
            <person name="Turgeon B."/>
            <person name="Goodwin S."/>
            <person name="Spatafora J."/>
            <person name="Crous P."/>
            <person name="Grigoriev I."/>
        </authorList>
    </citation>
    <scope>NUCLEOTIDE SEQUENCE</scope>
    <source>
        <strain evidence="1">CBS 525.71</strain>
    </source>
</reference>
<evidence type="ECO:0000313" key="1">
    <source>
        <dbReference type="EMBL" id="KAF2626125.1"/>
    </source>
</evidence>